<dbReference type="AlphaFoldDB" id="A0A1H9UY41"/>
<gene>
    <name evidence="2" type="ORF">SAMN02910429_02311</name>
</gene>
<evidence type="ECO:0000256" key="1">
    <source>
        <dbReference type="SAM" id="Coils"/>
    </source>
</evidence>
<accession>A0A1H9UY41</accession>
<feature type="non-terminal residue" evidence="2">
    <location>
        <position position="1"/>
    </location>
</feature>
<evidence type="ECO:0000313" key="3">
    <source>
        <dbReference type="Proteomes" id="UP000182471"/>
    </source>
</evidence>
<dbReference type="Proteomes" id="UP000182471">
    <property type="component" value="Unassembled WGS sequence"/>
</dbReference>
<name>A0A1H9UY41_9FIRM</name>
<keyword evidence="3" id="KW-1185">Reference proteome</keyword>
<keyword evidence="1" id="KW-0175">Coiled coil</keyword>
<protein>
    <submittedName>
        <fullName evidence="2">Uncharacterized protein</fullName>
    </submittedName>
</protein>
<dbReference type="EMBL" id="FOGW01000045">
    <property type="protein sequence ID" value="SES14251.1"/>
    <property type="molecule type" value="Genomic_DNA"/>
</dbReference>
<evidence type="ECO:0000313" key="2">
    <source>
        <dbReference type="EMBL" id="SES14251.1"/>
    </source>
</evidence>
<dbReference type="RefSeq" id="WP_207645461.1">
    <property type="nucleotide sequence ID" value="NZ_FOGW01000045.1"/>
</dbReference>
<proteinExistence type="predicted"/>
<feature type="coiled-coil region" evidence="1">
    <location>
        <begin position="31"/>
        <end position="65"/>
    </location>
</feature>
<sequence>ANEGEKRMDPKLKITIDELRSMIIDMERTQQEFVDDMRKRINRELTRLQEEEDAIRSELNRIDKR</sequence>
<reference evidence="3" key="1">
    <citation type="submission" date="2016-10" db="EMBL/GenBank/DDBJ databases">
        <authorList>
            <person name="Varghese N."/>
            <person name="Submissions S."/>
        </authorList>
    </citation>
    <scope>NUCLEOTIDE SEQUENCE [LARGE SCALE GENOMIC DNA]</scope>
    <source>
        <strain evidence="3">S1b</strain>
    </source>
</reference>
<organism evidence="2 3">
    <name type="scientific">Lachnobacterium bovis</name>
    <dbReference type="NCBI Taxonomy" id="140626"/>
    <lineage>
        <taxon>Bacteria</taxon>
        <taxon>Bacillati</taxon>
        <taxon>Bacillota</taxon>
        <taxon>Clostridia</taxon>
        <taxon>Lachnospirales</taxon>
        <taxon>Lachnospiraceae</taxon>
        <taxon>Lachnobacterium</taxon>
    </lineage>
</organism>